<sequence length="112" mass="12704">MEGWPVNATFSSCVWFFPVSGLLSLCLFIYLFISIFWFPTSSTSLILSLSISTSLSVLCFFFFFFFRLLSLVLPRSRCRPLSCVILGFVAYPPLFPYSFAAPRFALFFLAGS</sequence>
<comment type="caution">
    <text evidence="2">The sequence shown here is derived from an EMBL/GenBank/DDBJ whole genome shotgun (WGS) entry which is preliminary data.</text>
</comment>
<dbReference type="AlphaFoldDB" id="A0AAD6MBJ3"/>
<dbReference type="Proteomes" id="UP001164929">
    <property type="component" value="Chromosome 10"/>
</dbReference>
<organism evidence="2 3">
    <name type="scientific">Populus alba x Populus x berolinensis</name>
    <dbReference type="NCBI Taxonomy" id="444605"/>
    <lineage>
        <taxon>Eukaryota</taxon>
        <taxon>Viridiplantae</taxon>
        <taxon>Streptophyta</taxon>
        <taxon>Embryophyta</taxon>
        <taxon>Tracheophyta</taxon>
        <taxon>Spermatophyta</taxon>
        <taxon>Magnoliopsida</taxon>
        <taxon>eudicotyledons</taxon>
        <taxon>Gunneridae</taxon>
        <taxon>Pentapetalae</taxon>
        <taxon>rosids</taxon>
        <taxon>fabids</taxon>
        <taxon>Malpighiales</taxon>
        <taxon>Salicaceae</taxon>
        <taxon>Saliceae</taxon>
        <taxon>Populus</taxon>
    </lineage>
</organism>
<reference evidence="2" key="1">
    <citation type="journal article" date="2023" name="Mol. Ecol. Resour.">
        <title>Chromosome-level genome assembly of a triploid poplar Populus alba 'Berolinensis'.</title>
        <authorList>
            <person name="Chen S."/>
            <person name="Yu Y."/>
            <person name="Wang X."/>
            <person name="Wang S."/>
            <person name="Zhang T."/>
            <person name="Zhou Y."/>
            <person name="He R."/>
            <person name="Meng N."/>
            <person name="Wang Y."/>
            <person name="Liu W."/>
            <person name="Liu Z."/>
            <person name="Liu J."/>
            <person name="Guo Q."/>
            <person name="Huang H."/>
            <person name="Sederoff R.R."/>
            <person name="Wang G."/>
            <person name="Qu G."/>
            <person name="Chen S."/>
        </authorList>
    </citation>
    <scope>NUCLEOTIDE SEQUENCE</scope>
    <source>
        <strain evidence="2">SC-2020</strain>
    </source>
</reference>
<feature type="transmembrane region" description="Helical" evidence="1">
    <location>
        <begin position="12"/>
        <end position="38"/>
    </location>
</feature>
<evidence type="ECO:0000313" key="3">
    <source>
        <dbReference type="Proteomes" id="UP001164929"/>
    </source>
</evidence>
<protein>
    <submittedName>
        <fullName evidence="2">Uncharacterized protein</fullName>
    </submittedName>
</protein>
<feature type="transmembrane region" description="Helical" evidence="1">
    <location>
        <begin position="44"/>
        <end position="69"/>
    </location>
</feature>
<keyword evidence="1" id="KW-1133">Transmembrane helix</keyword>
<keyword evidence="1" id="KW-0812">Transmembrane</keyword>
<keyword evidence="1" id="KW-0472">Membrane</keyword>
<dbReference type="EMBL" id="JAQIZT010000010">
    <property type="protein sequence ID" value="KAJ6982483.1"/>
    <property type="molecule type" value="Genomic_DNA"/>
</dbReference>
<gene>
    <name evidence="2" type="ORF">NC653_025555</name>
</gene>
<evidence type="ECO:0000256" key="1">
    <source>
        <dbReference type="SAM" id="Phobius"/>
    </source>
</evidence>
<name>A0AAD6MBJ3_9ROSI</name>
<accession>A0AAD6MBJ3</accession>
<evidence type="ECO:0000313" key="2">
    <source>
        <dbReference type="EMBL" id="KAJ6982483.1"/>
    </source>
</evidence>
<feature type="transmembrane region" description="Helical" evidence="1">
    <location>
        <begin position="81"/>
        <end position="99"/>
    </location>
</feature>
<proteinExistence type="predicted"/>
<keyword evidence="3" id="KW-1185">Reference proteome</keyword>